<dbReference type="Proteomes" id="UP001054821">
    <property type="component" value="Chromosome 8"/>
</dbReference>
<feature type="compositionally biased region" description="Basic and acidic residues" evidence="1">
    <location>
        <begin position="1"/>
        <end position="22"/>
    </location>
</feature>
<accession>A0AAD4YK54</accession>
<proteinExistence type="predicted"/>
<gene>
    <name evidence="2" type="ORF">L3X38_040897</name>
</gene>
<protein>
    <recommendedName>
        <fullName evidence="4">Retrotransposon gag domain-containing protein</fullName>
    </recommendedName>
</protein>
<dbReference type="AlphaFoldDB" id="A0AAD4YK54"/>
<evidence type="ECO:0000313" key="2">
    <source>
        <dbReference type="EMBL" id="KAI5311724.1"/>
    </source>
</evidence>
<evidence type="ECO:0000256" key="1">
    <source>
        <dbReference type="SAM" id="MobiDB-lite"/>
    </source>
</evidence>
<keyword evidence="3" id="KW-1185">Reference proteome</keyword>
<comment type="caution">
    <text evidence="2">The sequence shown here is derived from an EMBL/GenBank/DDBJ whole genome shotgun (WGS) entry which is preliminary data.</text>
</comment>
<dbReference type="EMBL" id="JAJFAZ020000008">
    <property type="protein sequence ID" value="KAI5311724.1"/>
    <property type="molecule type" value="Genomic_DNA"/>
</dbReference>
<evidence type="ECO:0008006" key="4">
    <source>
        <dbReference type="Google" id="ProtNLM"/>
    </source>
</evidence>
<sequence length="146" mass="17308">MARPDKEDRNRGNGEPITHDEFNIAIEGLRQMILTSRNQARPKEDRGEDQCNEQCTPRCPRQEDSEAESEVKIHEDHAQPNKQRQEDYRMKTEIPYFNGHLQDEDFLDWLVEVERFFELMEVLEAKMGKLTTFRLKGSAAVWWDQL</sequence>
<feature type="region of interest" description="Disordered" evidence="1">
    <location>
        <begin position="1"/>
        <end position="87"/>
    </location>
</feature>
<feature type="compositionally biased region" description="Basic and acidic residues" evidence="1">
    <location>
        <begin position="60"/>
        <end position="87"/>
    </location>
</feature>
<organism evidence="2 3">
    <name type="scientific">Prunus dulcis</name>
    <name type="common">Almond</name>
    <name type="synonym">Amygdalus dulcis</name>
    <dbReference type="NCBI Taxonomy" id="3755"/>
    <lineage>
        <taxon>Eukaryota</taxon>
        <taxon>Viridiplantae</taxon>
        <taxon>Streptophyta</taxon>
        <taxon>Embryophyta</taxon>
        <taxon>Tracheophyta</taxon>
        <taxon>Spermatophyta</taxon>
        <taxon>Magnoliopsida</taxon>
        <taxon>eudicotyledons</taxon>
        <taxon>Gunneridae</taxon>
        <taxon>Pentapetalae</taxon>
        <taxon>rosids</taxon>
        <taxon>fabids</taxon>
        <taxon>Rosales</taxon>
        <taxon>Rosaceae</taxon>
        <taxon>Amygdaloideae</taxon>
        <taxon>Amygdaleae</taxon>
        <taxon>Prunus</taxon>
    </lineage>
</organism>
<reference evidence="2 3" key="1">
    <citation type="journal article" date="2022" name="G3 (Bethesda)">
        <title>Whole-genome sequence and methylome profiling of the almond [Prunus dulcis (Mill.) D.A. Webb] cultivar 'Nonpareil'.</title>
        <authorList>
            <person name="D'Amico-Willman K.M."/>
            <person name="Ouma W.Z."/>
            <person name="Meulia T."/>
            <person name="Sideli G.M."/>
            <person name="Gradziel T.M."/>
            <person name="Fresnedo-Ramirez J."/>
        </authorList>
    </citation>
    <scope>NUCLEOTIDE SEQUENCE [LARGE SCALE GENOMIC DNA]</scope>
    <source>
        <strain evidence="2">Clone GOH B32 T37-40</strain>
    </source>
</reference>
<evidence type="ECO:0000313" key="3">
    <source>
        <dbReference type="Proteomes" id="UP001054821"/>
    </source>
</evidence>
<name>A0AAD4YK54_PRUDU</name>